<evidence type="ECO:0000256" key="3">
    <source>
        <dbReference type="ARBA" id="ARBA00022734"/>
    </source>
</evidence>
<keyword evidence="5 7" id="KW-1015">Disulfide bond</keyword>
<proteinExistence type="inferred from homology"/>
<dbReference type="WBParaSite" id="Hba_08934">
    <property type="protein sequence ID" value="Hba_08934"/>
    <property type="gene ID" value="Hba_08934"/>
</dbReference>
<dbReference type="InterPro" id="IPR000772">
    <property type="entry name" value="Ricin_B_lectin"/>
</dbReference>
<dbReference type="PANTHER" id="PTHR11675:SF101">
    <property type="entry name" value="POLYPEPTIDE N-ACETYLGALACTOSAMINYLTRANSFERASE 5"/>
    <property type="match status" value="1"/>
</dbReference>
<comment type="similarity">
    <text evidence="7">Belongs to the glycosyltransferase 2 family. GalNAc-T subfamily.</text>
</comment>
<keyword evidence="3 7" id="KW-0430">Lectin</keyword>
<dbReference type="Gene3D" id="2.80.10.50">
    <property type="match status" value="1"/>
</dbReference>
<keyword evidence="7" id="KW-0328">Glycosyltransferase</keyword>
<evidence type="ECO:0000313" key="10">
    <source>
        <dbReference type="WBParaSite" id="Hba_08934"/>
    </source>
</evidence>
<evidence type="ECO:0000256" key="5">
    <source>
        <dbReference type="ARBA" id="ARBA00023157"/>
    </source>
</evidence>
<evidence type="ECO:0000256" key="7">
    <source>
        <dbReference type="RuleBase" id="RU361242"/>
    </source>
</evidence>
<dbReference type="InterPro" id="IPR029044">
    <property type="entry name" value="Nucleotide-diphossugar_trans"/>
</dbReference>
<dbReference type="InterPro" id="IPR001173">
    <property type="entry name" value="Glyco_trans_2-like"/>
</dbReference>
<evidence type="ECO:0000256" key="6">
    <source>
        <dbReference type="ARBA" id="ARBA00023211"/>
    </source>
</evidence>
<keyword evidence="9" id="KW-1185">Reference proteome</keyword>
<dbReference type="SUPFAM" id="SSF50370">
    <property type="entry name" value="Ricin B-like lectins"/>
    <property type="match status" value="1"/>
</dbReference>
<dbReference type="SMART" id="SM00458">
    <property type="entry name" value="RICIN"/>
    <property type="match status" value="1"/>
</dbReference>
<dbReference type="InterPro" id="IPR035992">
    <property type="entry name" value="Ricin_B-like_lectins"/>
</dbReference>
<dbReference type="UniPathway" id="UPA00378"/>
<dbReference type="AlphaFoldDB" id="A0A1I7WUS9"/>
<evidence type="ECO:0000256" key="1">
    <source>
        <dbReference type="ARBA" id="ARBA00001936"/>
    </source>
</evidence>
<comment type="subcellular location">
    <subcellularLocation>
        <location evidence="2 7">Golgi apparatus membrane</location>
        <topology evidence="2 7">Single-pass type II membrane protein</topology>
    </subcellularLocation>
</comment>
<dbReference type="Gene3D" id="1.10.8.460">
    <property type="entry name" value="ppGaNTase-T1 linker domain-like"/>
    <property type="match status" value="1"/>
</dbReference>
<dbReference type="Gene3D" id="3.80.10.10">
    <property type="entry name" value="Ribonuclease Inhibitor"/>
    <property type="match status" value="1"/>
</dbReference>
<keyword evidence="7" id="KW-0808">Transferase</keyword>
<keyword evidence="6 7" id="KW-0464">Manganese</keyword>
<protein>
    <recommendedName>
        <fullName evidence="7">Polypeptide N-acetylgalactosaminyltransferase</fullName>
        <ecNumber evidence="7">2.4.1.-</ecNumber>
    </recommendedName>
    <alternativeName>
        <fullName evidence="7">Protein-UDP acetylgalactosaminyltransferase</fullName>
    </alternativeName>
</protein>
<dbReference type="SUPFAM" id="SSF53448">
    <property type="entry name" value="Nucleotide-diphospho-sugar transferases"/>
    <property type="match status" value="1"/>
</dbReference>
<organism evidence="9 10">
    <name type="scientific">Heterorhabditis bacteriophora</name>
    <name type="common">Entomopathogenic nematode worm</name>
    <dbReference type="NCBI Taxonomy" id="37862"/>
    <lineage>
        <taxon>Eukaryota</taxon>
        <taxon>Metazoa</taxon>
        <taxon>Ecdysozoa</taxon>
        <taxon>Nematoda</taxon>
        <taxon>Chromadorea</taxon>
        <taxon>Rhabditida</taxon>
        <taxon>Rhabditina</taxon>
        <taxon>Rhabditomorpha</taxon>
        <taxon>Strongyloidea</taxon>
        <taxon>Heterorhabditidae</taxon>
        <taxon>Heterorhabditis</taxon>
    </lineage>
</organism>
<reference evidence="10" key="1">
    <citation type="submission" date="2016-11" db="UniProtKB">
        <authorList>
            <consortium name="WormBaseParasite"/>
        </authorList>
    </citation>
    <scope>IDENTIFICATION</scope>
</reference>
<sequence>MRILASYNFHYLINFKSPLHLLEEIIMVDDLSDRDYLRSPLDAYIKRFTVPIRIVHLHERSGLIRARLIGSSLAKSKVLLFLDAHVEVSVTEGWLEPLIERVAGDRKRVVAPIIDVISEHQQLLAVFLLLIDSFFMISVHMMKECRCGVVKTWKYLSGYVCFIISELNFSYLFFDSAARNVDPGDVSSRKKLRESLQCKSFKWYLENIYPEAPLPVEFKSLGYISNKKDGNVVSLQACHGAGGNQAWSFTGKGEIRSDDLCLSSGAAFSIDNTLRMERCSVTKANLKHVFFYNVEVKWLLQMKCSRVITTGFKGWCYLPKRTFIHKWSSFKRWQEVENIKIEHSNDKKRLRSFINLPTGMYITPERPEDTLPKKDRADRTRRYTGALPIELLTNHTQMRYIDHSFDNIRRFRRYQHFQHLQYDQRMIPERLLFLGPDLAAAHFLVHRGAAVKFIEDKNWYKRYKNDPYNLPGRKIPGLFLEAIDASGTELMFEGDIFAECTNPINIGKACLLLEDSIPSLTVLGIDYEDQLELLDTETQLLSHPCIIQDARGSALTFTSFILLIFIISIYREIPSMDDMEFNRIDALSGGKLRHLLVGSPSGYEWNEQVETILQFEAEWNKENSIPVDPKMLPKNKRPKVDINYKSTLLESEHDKFMKEMCADTKQLDGKKAMRRMIHKERLQTERKHELIIEK</sequence>
<dbReference type="GO" id="GO:0000139">
    <property type="term" value="C:Golgi membrane"/>
    <property type="evidence" value="ECO:0007669"/>
    <property type="project" value="UniProtKB-SubCell"/>
</dbReference>
<dbReference type="InterPro" id="IPR032675">
    <property type="entry name" value="LRR_dom_sf"/>
</dbReference>
<accession>A0A1I7WUS9</accession>
<dbReference type="GO" id="GO:0030246">
    <property type="term" value="F:carbohydrate binding"/>
    <property type="evidence" value="ECO:0007669"/>
    <property type="project" value="UniProtKB-KW"/>
</dbReference>
<dbReference type="Gene3D" id="3.90.550.10">
    <property type="entry name" value="Spore Coat Polysaccharide Biosynthesis Protein SpsA, Chain A"/>
    <property type="match status" value="1"/>
</dbReference>
<dbReference type="GO" id="GO:0004653">
    <property type="term" value="F:polypeptide N-acetylgalactosaminyltransferase activity"/>
    <property type="evidence" value="ECO:0007669"/>
    <property type="project" value="TreeGrafter"/>
</dbReference>
<dbReference type="PROSITE" id="PS50231">
    <property type="entry name" value="RICIN_B_LECTIN"/>
    <property type="match status" value="1"/>
</dbReference>
<dbReference type="PANTHER" id="PTHR11675">
    <property type="entry name" value="N-ACETYLGALACTOSAMINYLTRANSFERASE"/>
    <property type="match status" value="1"/>
</dbReference>
<evidence type="ECO:0000256" key="2">
    <source>
        <dbReference type="ARBA" id="ARBA00004323"/>
    </source>
</evidence>
<keyword evidence="4 7" id="KW-0333">Golgi apparatus</keyword>
<evidence type="ECO:0000256" key="4">
    <source>
        <dbReference type="ARBA" id="ARBA00023034"/>
    </source>
</evidence>
<dbReference type="GO" id="GO:0006493">
    <property type="term" value="P:protein O-linked glycosylation"/>
    <property type="evidence" value="ECO:0007669"/>
    <property type="project" value="TreeGrafter"/>
</dbReference>
<evidence type="ECO:0000259" key="8">
    <source>
        <dbReference type="SMART" id="SM00458"/>
    </source>
</evidence>
<dbReference type="EC" id="2.4.1.-" evidence="7"/>
<evidence type="ECO:0000313" key="9">
    <source>
        <dbReference type="Proteomes" id="UP000095283"/>
    </source>
</evidence>
<feature type="domain" description="Ricin B lectin" evidence="8">
    <location>
        <begin position="215"/>
        <end position="336"/>
    </location>
</feature>
<comment type="pathway">
    <text evidence="7">Protein modification; protein glycosylation.</text>
</comment>
<dbReference type="Pfam" id="PF00652">
    <property type="entry name" value="Ricin_B_lectin"/>
    <property type="match status" value="1"/>
</dbReference>
<dbReference type="Proteomes" id="UP000095283">
    <property type="component" value="Unplaced"/>
</dbReference>
<comment type="cofactor">
    <cofactor evidence="1 7">
        <name>Mn(2+)</name>
        <dbReference type="ChEBI" id="CHEBI:29035"/>
    </cofactor>
</comment>
<dbReference type="Pfam" id="PF00535">
    <property type="entry name" value="Glycos_transf_2"/>
    <property type="match status" value="1"/>
</dbReference>
<name>A0A1I7WUS9_HETBA</name>